<dbReference type="GO" id="GO:0016746">
    <property type="term" value="F:acyltransferase activity"/>
    <property type="evidence" value="ECO:0007669"/>
    <property type="project" value="UniProtKB-KW"/>
</dbReference>
<comment type="caution">
    <text evidence="1">The sequence shown here is derived from an EMBL/GenBank/DDBJ whole genome shotgun (WGS) entry which is preliminary data.</text>
</comment>
<dbReference type="EC" id="2.3.1.-" evidence="1"/>
<sequence length="285" mass="32073">MVEGLRKIVKSCPFLVTLSQMTANKFHVPAHAVQLGQNLSVRKNVFVLSEGENEIQFGKTAIVRNNRFYIKGKKNRIRFGDKVQIYGMEGKASIHIDGNRNTILVDDEAVLRFVHFFIWGNDNLIHIGRDASITFTEVHIEQDHNKCILAERNTTHGRESKWVQFELDEGTAIEIGADCMISNDVVFRTSDSHSMLDEKKQRINPGKDITVGEHCWFGMRSLILKGSVIPNHTVIGAASVCTRPFAQSNTAIAGNPAAVVKCHIDWDRKFIVSGENHDEATQQYQ</sequence>
<dbReference type="InterPro" id="IPR051159">
    <property type="entry name" value="Hexapeptide_acetyltransf"/>
</dbReference>
<dbReference type="CDD" id="cd04647">
    <property type="entry name" value="LbH_MAT_like"/>
    <property type="match status" value="1"/>
</dbReference>
<proteinExistence type="predicted"/>
<dbReference type="PANTHER" id="PTHR23416">
    <property type="entry name" value="SIALIC ACID SYNTHASE-RELATED"/>
    <property type="match status" value="1"/>
</dbReference>
<dbReference type="Gene3D" id="2.160.10.10">
    <property type="entry name" value="Hexapeptide repeat proteins"/>
    <property type="match status" value="1"/>
</dbReference>
<name>A0ABV1ENX7_9FIRM</name>
<reference evidence="1 2" key="1">
    <citation type="submission" date="2024-03" db="EMBL/GenBank/DDBJ databases">
        <title>Human intestinal bacterial collection.</title>
        <authorList>
            <person name="Pauvert C."/>
            <person name="Hitch T.C.A."/>
            <person name="Clavel T."/>
        </authorList>
    </citation>
    <scope>NUCLEOTIDE SEQUENCE [LARGE SCALE GENOMIC DNA]</scope>
    <source>
        <strain evidence="1 2">CLA-AP-H34</strain>
    </source>
</reference>
<keyword evidence="1" id="KW-0012">Acyltransferase</keyword>
<protein>
    <submittedName>
        <fullName evidence="1">Acyltransferase</fullName>
        <ecNumber evidence="1">2.3.1.-</ecNumber>
    </submittedName>
</protein>
<evidence type="ECO:0000313" key="1">
    <source>
        <dbReference type="EMBL" id="MEQ2455814.1"/>
    </source>
</evidence>
<dbReference type="PANTHER" id="PTHR23416:SF78">
    <property type="entry name" value="LIPOPOLYSACCHARIDE BIOSYNTHESIS O-ACETYL TRANSFERASE WBBJ-RELATED"/>
    <property type="match status" value="1"/>
</dbReference>
<keyword evidence="1" id="KW-0808">Transferase</keyword>
<gene>
    <name evidence="1" type="ORF">WMO45_04710</name>
</gene>
<keyword evidence="2" id="KW-1185">Reference proteome</keyword>
<dbReference type="EMBL" id="JBBMFT010000002">
    <property type="protein sequence ID" value="MEQ2455814.1"/>
    <property type="molecule type" value="Genomic_DNA"/>
</dbReference>
<evidence type="ECO:0000313" key="2">
    <source>
        <dbReference type="Proteomes" id="UP001440599"/>
    </source>
</evidence>
<accession>A0ABV1ENX7</accession>
<dbReference type="Proteomes" id="UP001440599">
    <property type="component" value="Unassembled WGS sequence"/>
</dbReference>
<dbReference type="InterPro" id="IPR011004">
    <property type="entry name" value="Trimer_LpxA-like_sf"/>
</dbReference>
<dbReference type="RefSeq" id="WP_349139414.1">
    <property type="nucleotide sequence ID" value="NZ_JBBMFT010000002.1"/>
</dbReference>
<dbReference type="SUPFAM" id="SSF51161">
    <property type="entry name" value="Trimeric LpxA-like enzymes"/>
    <property type="match status" value="1"/>
</dbReference>
<organism evidence="1 2">
    <name type="scientific">Flavonifractor hominis</name>
    <dbReference type="NCBI Taxonomy" id="3133178"/>
    <lineage>
        <taxon>Bacteria</taxon>
        <taxon>Bacillati</taxon>
        <taxon>Bacillota</taxon>
        <taxon>Clostridia</taxon>
        <taxon>Eubacteriales</taxon>
        <taxon>Oscillospiraceae</taxon>
        <taxon>Flavonifractor</taxon>
    </lineage>
</organism>